<dbReference type="PIRSF" id="PIRSF002741">
    <property type="entry name" value="MppA"/>
    <property type="match status" value="1"/>
</dbReference>
<feature type="chain" id="PRO_5045292895" evidence="3">
    <location>
        <begin position="22"/>
        <end position="519"/>
    </location>
</feature>
<evidence type="ECO:0000259" key="4">
    <source>
        <dbReference type="Pfam" id="PF00496"/>
    </source>
</evidence>
<evidence type="ECO:0000313" key="6">
    <source>
        <dbReference type="Proteomes" id="UP001271769"/>
    </source>
</evidence>
<feature type="signal peptide" evidence="3">
    <location>
        <begin position="1"/>
        <end position="21"/>
    </location>
</feature>
<dbReference type="Gene3D" id="3.10.105.10">
    <property type="entry name" value="Dipeptide-binding Protein, Domain 3"/>
    <property type="match status" value="1"/>
</dbReference>
<evidence type="ECO:0000256" key="2">
    <source>
        <dbReference type="ARBA" id="ARBA00005695"/>
    </source>
</evidence>
<accession>A0ABU5E4M0</accession>
<dbReference type="InterPro" id="IPR030678">
    <property type="entry name" value="Peptide/Ni-bd"/>
</dbReference>
<gene>
    <name evidence="5" type="ORF">SMD31_18175</name>
</gene>
<name>A0ABU5E4M0_9PROT</name>
<comment type="caution">
    <text evidence="5">The sequence shown here is derived from an EMBL/GenBank/DDBJ whole genome shotgun (WGS) entry which is preliminary data.</text>
</comment>
<dbReference type="EMBL" id="JAXCLX010000003">
    <property type="protein sequence ID" value="MDY0873873.1"/>
    <property type="molecule type" value="Genomic_DNA"/>
</dbReference>
<protein>
    <submittedName>
        <fullName evidence="5">ABC transporter substrate-binding protein</fullName>
    </submittedName>
</protein>
<feature type="domain" description="Solute-binding protein family 5" evidence="4">
    <location>
        <begin position="75"/>
        <end position="433"/>
    </location>
</feature>
<comment type="subcellular location">
    <subcellularLocation>
        <location evidence="1">Periplasm</location>
    </subcellularLocation>
</comment>
<organism evidence="5 6">
    <name type="scientific">Dongia rigui</name>
    <dbReference type="NCBI Taxonomy" id="940149"/>
    <lineage>
        <taxon>Bacteria</taxon>
        <taxon>Pseudomonadati</taxon>
        <taxon>Pseudomonadota</taxon>
        <taxon>Alphaproteobacteria</taxon>
        <taxon>Rhodospirillales</taxon>
        <taxon>Dongiaceae</taxon>
        <taxon>Dongia</taxon>
    </lineage>
</organism>
<proteinExistence type="inferred from homology"/>
<evidence type="ECO:0000256" key="3">
    <source>
        <dbReference type="SAM" id="SignalP"/>
    </source>
</evidence>
<dbReference type="Pfam" id="PF00496">
    <property type="entry name" value="SBP_bac_5"/>
    <property type="match status" value="1"/>
</dbReference>
<dbReference type="RefSeq" id="WP_320502344.1">
    <property type="nucleotide sequence ID" value="NZ_JAXCLX010000003.1"/>
</dbReference>
<keyword evidence="3" id="KW-0732">Signal</keyword>
<keyword evidence="6" id="KW-1185">Reference proteome</keyword>
<dbReference type="Gene3D" id="3.90.76.10">
    <property type="entry name" value="Dipeptide-binding Protein, Domain 1"/>
    <property type="match status" value="1"/>
</dbReference>
<dbReference type="CDD" id="cd08512">
    <property type="entry name" value="PBP2_NikA_DppA_OppA_like_7"/>
    <property type="match status" value="1"/>
</dbReference>
<dbReference type="InterPro" id="IPR000914">
    <property type="entry name" value="SBP_5_dom"/>
</dbReference>
<dbReference type="PANTHER" id="PTHR30290:SF34">
    <property type="entry name" value="ABC TRANSPORTER, PERIPLASMIC OLIGO-PEPTIDE BINDING PROTEIN, PUTATIVE-RELATED"/>
    <property type="match status" value="1"/>
</dbReference>
<dbReference type="SUPFAM" id="SSF53850">
    <property type="entry name" value="Periplasmic binding protein-like II"/>
    <property type="match status" value="1"/>
</dbReference>
<evidence type="ECO:0000256" key="1">
    <source>
        <dbReference type="ARBA" id="ARBA00004418"/>
    </source>
</evidence>
<reference evidence="5 6" key="1">
    <citation type="journal article" date="2013" name="Antonie Van Leeuwenhoek">
        <title>Dongia rigui sp. nov., isolated from freshwater of a large wetland in Korea.</title>
        <authorList>
            <person name="Baik K.S."/>
            <person name="Hwang Y.M."/>
            <person name="Choi J.S."/>
            <person name="Kwon J."/>
            <person name="Seong C.N."/>
        </authorList>
    </citation>
    <scope>NUCLEOTIDE SEQUENCE [LARGE SCALE GENOMIC DNA]</scope>
    <source>
        <strain evidence="5 6">04SU4-P</strain>
    </source>
</reference>
<comment type="similarity">
    <text evidence="2">Belongs to the bacterial solute-binding protein 5 family.</text>
</comment>
<dbReference type="InterPro" id="IPR039424">
    <property type="entry name" value="SBP_5"/>
</dbReference>
<sequence>MNMLLKAGVAGLALVVASGFAAEAKTPKDTLVMAWVFDDIISLDPAEIYEFSSSEYMANAYDRLVVQDLDKPGEVKLQAAESYSVSDDGKVFTFKIRPGIKFASGNELTAEDVEFSIERYVLLAKNPSFILNQFGLKPENVKDMVRVKDASTVEVELDASYAPSFFLNCLSFTSAVVDKKEAMSHEKDGDLGYDWMRTNYAGSGPFVLKAWKPNESLVLEANENYWGGAPKIKRVLAKNVTESATQQLLLQKGDVDMARNLTGDQLKAIAGDKNVHVAAAPKATLWYMGLNTKNEYLAKPEVRQAMKYLVDYDGLANTSFKAIGIKHQTFLPEGQLGADNETPFKLDVAKAKELLAKAGLPNGFNVTMDTTNKTETRLLSASIQNTMSKAGINIIIKLADNKTTLTKYRASQHDIYIGQWGSDYQDPHSNAEGYLMAPLAKRNQWQLPENEAAVLAARDEKDGTKRAAMYMTLQKQALETSPYVIMFQQVETAAVQNNVKGFVLGPTFDLNLYANVTKE</sequence>
<dbReference type="Proteomes" id="UP001271769">
    <property type="component" value="Unassembled WGS sequence"/>
</dbReference>
<evidence type="ECO:0000313" key="5">
    <source>
        <dbReference type="EMBL" id="MDY0873873.1"/>
    </source>
</evidence>
<dbReference type="PANTHER" id="PTHR30290">
    <property type="entry name" value="PERIPLASMIC BINDING COMPONENT OF ABC TRANSPORTER"/>
    <property type="match status" value="1"/>
</dbReference>
<dbReference type="Gene3D" id="3.40.190.10">
    <property type="entry name" value="Periplasmic binding protein-like II"/>
    <property type="match status" value="1"/>
</dbReference>